<keyword evidence="8 18" id="KW-0418">Kinase</keyword>
<keyword evidence="17" id="KW-1185">Reference proteome</keyword>
<dbReference type="Pfam" id="PF00454">
    <property type="entry name" value="PI3_PI4_kinase"/>
    <property type="match status" value="1"/>
</dbReference>
<accession>A0A1W4WXP6</accession>
<keyword evidence="11" id="KW-0539">Nucleus</keyword>
<dbReference type="GO" id="GO:0005524">
    <property type="term" value="F:ATP binding"/>
    <property type="evidence" value="ECO:0007669"/>
    <property type="project" value="UniProtKB-KW"/>
</dbReference>
<evidence type="ECO:0000256" key="5">
    <source>
        <dbReference type="ARBA" id="ARBA00022679"/>
    </source>
</evidence>
<evidence type="ECO:0000313" key="17">
    <source>
        <dbReference type="Proteomes" id="UP000192223"/>
    </source>
</evidence>
<evidence type="ECO:0000256" key="6">
    <source>
        <dbReference type="ARBA" id="ARBA00022741"/>
    </source>
</evidence>
<keyword evidence="6" id="KW-0547">Nucleotide-binding</keyword>
<dbReference type="InterPro" id="IPR003152">
    <property type="entry name" value="FATC_dom"/>
</dbReference>
<dbReference type="PROSITE" id="PS51189">
    <property type="entry name" value="FAT"/>
    <property type="match status" value="1"/>
</dbReference>
<evidence type="ECO:0000259" key="14">
    <source>
        <dbReference type="PROSITE" id="PS50290"/>
    </source>
</evidence>
<dbReference type="Pfam" id="PF02259">
    <property type="entry name" value="FAT"/>
    <property type="match status" value="1"/>
</dbReference>
<dbReference type="FunCoup" id="A0A1W4WXP6">
    <property type="interactions" value="1405"/>
</dbReference>
<dbReference type="InterPro" id="IPR011009">
    <property type="entry name" value="Kinase-like_dom_sf"/>
</dbReference>
<dbReference type="InterPro" id="IPR036940">
    <property type="entry name" value="PI3/4_kinase_cat_sf"/>
</dbReference>
<evidence type="ECO:0000256" key="10">
    <source>
        <dbReference type="ARBA" id="ARBA00023204"/>
    </source>
</evidence>
<dbReference type="RefSeq" id="XP_018328651.1">
    <property type="nucleotide sequence ID" value="XM_018473149.1"/>
</dbReference>
<evidence type="ECO:0000256" key="2">
    <source>
        <dbReference type="ARBA" id="ARBA00010769"/>
    </source>
</evidence>
<dbReference type="InterPro" id="IPR003151">
    <property type="entry name" value="PIK-rel_kinase_FAT"/>
</dbReference>
<reference evidence="18" key="1">
    <citation type="submission" date="2025-08" db="UniProtKB">
        <authorList>
            <consortium name="RefSeq"/>
        </authorList>
    </citation>
    <scope>IDENTIFICATION</scope>
    <source>
        <tissue evidence="18">Entire body</tissue>
    </source>
</reference>
<dbReference type="InterPro" id="IPR016024">
    <property type="entry name" value="ARM-type_fold"/>
</dbReference>
<dbReference type="SMART" id="SM01343">
    <property type="entry name" value="FATC"/>
    <property type="match status" value="1"/>
</dbReference>
<evidence type="ECO:0000256" key="13">
    <source>
        <dbReference type="SAM" id="Coils"/>
    </source>
</evidence>
<feature type="domain" description="FAT" evidence="15">
    <location>
        <begin position="771"/>
        <end position="1343"/>
    </location>
</feature>
<dbReference type="InterPro" id="IPR018936">
    <property type="entry name" value="PI3/4_kinase_CS"/>
</dbReference>
<dbReference type="GO" id="GO:0005634">
    <property type="term" value="C:nucleus"/>
    <property type="evidence" value="ECO:0007669"/>
    <property type="project" value="UniProtKB-SubCell"/>
</dbReference>
<dbReference type="Gene3D" id="1.10.1070.11">
    <property type="entry name" value="Phosphatidylinositol 3-/4-kinase, catalytic domain"/>
    <property type="match status" value="1"/>
</dbReference>
<dbReference type="STRING" id="224129.A0A1W4WXP6"/>
<dbReference type="InterPro" id="IPR057564">
    <property type="entry name" value="HEAT_ATR"/>
</dbReference>
<evidence type="ECO:0000256" key="12">
    <source>
        <dbReference type="ARBA" id="ARBA00024420"/>
    </source>
</evidence>
<dbReference type="SMART" id="SM00146">
    <property type="entry name" value="PI3Kc"/>
    <property type="match status" value="1"/>
</dbReference>
<evidence type="ECO:0000256" key="7">
    <source>
        <dbReference type="ARBA" id="ARBA00022763"/>
    </source>
</evidence>
<dbReference type="InterPro" id="IPR014009">
    <property type="entry name" value="PIK_FAT"/>
</dbReference>
<dbReference type="InParanoid" id="A0A1W4WXP6"/>
<dbReference type="GeneID" id="108739303"/>
<dbReference type="Pfam" id="PF02260">
    <property type="entry name" value="FATC"/>
    <property type="match status" value="1"/>
</dbReference>
<protein>
    <recommendedName>
        <fullName evidence="12">Serine/threonine-protein kinase ATR</fullName>
        <ecNumber evidence="3">2.7.11.1</ecNumber>
    </recommendedName>
</protein>
<dbReference type="SMART" id="SM00802">
    <property type="entry name" value="UME"/>
    <property type="match status" value="1"/>
</dbReference>
<organism evidence="17 18">
    <name type="scientific">Agrilus planipennis</name>
    <name type="common">Emerald ash borer</name>
    <name type="synonym">Agrilus marcopoli</name>
    <dbReference type="NCBI Taxonomy" id="224129"/>
    <lineage>
        <taxon>Eukaryota</taxon>
        <taxon>Metazoa</taxon>
        <taxon>Ecdysozoa</taxon>
        <taxon>Arthropoda</taxon>
        <taxon>Hexapoda</taxon>
        <taxon>Insecta</taxon>
        <taxon>Pterygota</taxon>
        <taxon>Neoptera</taxon>
        <taxon>Endopterygota</taxon>
        <taxon>Coleoptera</taxon>
        <taxon>Polyphaga</taxon>
        <taxon>Elateriformia</taxon>
        <taxon>Buprestoidea</taxon>
        <taxon>Buprestidae</taxon>
        <taxon>Agrilinae</taxon>
        <taxon>Agrilus</taxon>
    </lineage>
</organism>
<dbReference type="InterPro" id="IPR050517">
    <property type="entry name" value="DDR_Repair_Kinase"/>
</dbReference>
<dbReference type="KEGG" id="apln:108739303"/>
<keyword evidence="10" id="KW-0234">DNA repair</keyword>
<dbReference type="EC" id="2.7.11.1" evidence="3"/>
<keyword evidence="7" id="KW-0227">DNA damage</keyword>
<dbReference type="Pfam" id="PF25030">
    <property type="entry name" value="M-HEAT_ATR"/>
    <property type="match status" value="1"/>
</dbReference>
<keyword evidence="5" id="KW-0808">Transferase</keyword>
<dbReference type="GO" id="GO:0006281">
    <property type="term" value="P:DNA repair"/>
    <property type="evidence" value="ECO:0007669"/>
    <property type="project" value="UniProtKB-KW"/>
</dbReference>
<dbReference type="GO" id="GO:0004674">
    <property type="term" value="F:protein serine/threonine kinase activity"/>
    <property type="evidence" value="ECO:0007669"/>
    <property type="project" value="UniProtKB-KW"/>
</dbReference>
<evidence type="ECO:0000256" key="11">
    <source>
        <dbReference type="ARBA" id="ARBA00023242"/>
    </source>
</evidence>
<keyword evidence="9" id="KW-0067">ATP-binding</keyword>
<proteinExistence type="inferred from homology"/>
<dbReference type="InterPro" id="IPR000403">
    <property type="entry name" value="PI3/4_kinase_cat_dom"/>
</dbReference>
<dbReference type="FunFam" id="3.30.1010.10:FF:000011">
    <property type="entry name" value="serine/threonine-protein kinase ATR"/>
    <property type="match status" value="1"/>
</dbReference>
<evidence type="ECO:0000256" key="9">
    <source>
        <dbReference type="ARBA" id="ARBA00022840"/>
    </source>
</evidence>
<evidence type="ECO:0000259" key="15">
    <source>
        <dbReference type="PROSITE" id="PS51189"/>
    </source>
</evidence>
<dbReference type="InterPro" id="IPR056802">
    <property type="entry name" value="ATR-like_M-HEAT"/>
</dbReference>
<comment type="subcellular location">
    <subcellularLocation>
        <location evidence="1">Nucleus</location>
    </subcellularLocation>
</comment>
<evidence type="ECO:0000259" key="16">
    <source>
        <dbReference type="PROSITE" id="PS51190"/>
    </source>
</evidence>
<dbReference type="SUPFAM" id="SSF48371">
    <property type="entry name" value="ARM repeat"/>
    <property type="match status" value="2"/>
</dbReference>
<feature type="domain" description="FATC" evidence="16">
    <location>
        <begin position="1765"/>
        <end position="1797"/>
    </location>
</feature>
<dbReference type="PROSITE" id="PS50290">
    <property type="entry name" value="PI3_4_KINASE_3"/>
    <property type="match status" value="1"/>
</dbReference>
<dbReference type="PANTHER" id="PTHR11139">
    <property type="entry name" value="ATAXIA TELANGIECTASIA MUTATED ATM -RELATED"/>
    <property type="match status" value="1"/>
</dbReference>
<comment type="similarity">
    <text evidence="2">Belongs to the PI3/PI4-kinase family. ATM subfamily.</text>
</comment>
<dbReference type="GO" id="GO:0000077">
    <property type="term" value="P:DNA damage checkpoint signaling"/>
    <property type="evidence" value="ECO:0007669"/>
    <property type="project" value="TreeGrafter"/>
</dbReference>
<gene>
    <name evidence="18" type="primary">LOC108739303</name>
</gene>
<evidence type="ECO:0000256" key="3">
    <source>
        <dbReference type="ARBA" id="ARBA00012513"/>
    </source>
</evidence>
<evidence type="ECO:0000256" key="8">
    <source>
        <dbReference type="ARBA" id="ARBA00022777"/>
    </source>
</evidence>
<evidence type="ECO:0000313" key="18">
    <source>
        <dbReference type="RefSeq" id="XP_018328651.1"/>
    </source>
</evidence>
<name>A0A1W4WXP6_AGRPL</name>
<feature type="coiled-coil region" evidence="13">
    <location>
        <begin position="985"/>
        <end position="1012"/>
    </location>
</feature>
<dbReference type="Pfam" id="PF08064">
    <property type="entry name" value="UME"/>
    <property type="match status" value="1"/>
</dbReference>
<dbReference type="Pfam" id="PF23593">
    <property type="entry name" value="HEAT_ATR"/>
    <property type="match status" value="1"/>
</dbReference>
<dbReference type="SUPFAM" id="SSF56112">
    <property type="entry name" value="Protein kinase-like (PK-like)"/>
    <property type="match status" value="1"/>
</dbReference>
<dbReference type="InterPro" id="IPR012993">
    <property type="entry name" value="UME"/>
</dbReference>
<dbReference type="GO" id="GO:0005694">
    <property type="term" value="C:chromosome"/>
    <property type="evidence" value="ECO:0007669"/>
    <property type="project" value="TreeGrafter"/>
</dbReference>
<evidence type="ECO:0000256" key="1">
    <source>
        <dbReference type="ARBA" id="ARBA00004123"/>
    </source>
</evidence>
<dbReference type="PROSITE" id="PS51190">
    <property type="entry name" value="FATC"/>
    <property type="match status" value="1"/>
</dbReference>
<keyword evidence="4" id="KW-0723">Serine/threonine-protein kinase</keyword>
<dbReference type="PANTHER" id="PTHR11139:SF69">
    <property type="entry name" value="SERINE_THREONINE-PROTEIN KINASE ATR"/>
    <property type="match status" value="1"/>
</dbReference>
<evidence type="ECO:0000256" key="4">
    <source>
        <dbReference type="ARBA" id="ARBA00022527"/>
    </source>
</evidence>
<dbReference type="OrthoDB" id="381190at2759"/>
<keyword evidence="13" id="KW-0175">Coiled coil</keyword>
<dbReference type="Proteomes" id="UP000192223">
    <property type="component" value="Unplaced"/>
</dbReference>
<sequence length="1797" mass="207141">MEESFIDNLFKILKSAVKKSLQTSDADLQQSTLQTLESATVLIQREAVLHVVLILLFFIMVPTSKFQLDAIHVFIEIAKKENISTNALYSCYKREICEKIVQISAINYELIGWQFSTSLEKLSLTLGFFGSNDFLIQECRYLVPYIVPLLVKMPNVKVLLNEIATANNVGVPDLLASKYGNIFLNIFLNEPRDICKQCLNLIEKLTGTSGSLLRKRNFQVILNELLLHFNAKKDSVLTVLKLLAEEESSSQKIDIKTLPDYLQPRLLGVLAYFDIKLISKNSSKDKVLLSLATLLKFMGPKHVTPVRFKIIAMLRTALNLNHGKFPEINCKIWEVFVKSCEIDALGPQIALVFISLLPLHTHFPKKTEEIFKYLIIENENVVKDFIPDLFFVLENNVSDEICFVIRKHLQQLENDSFKEHLKWFLKYLNHESTDIKVHALKYLKRLLEKNREELDRMILGYNGIDAVIVEFLDILVIGCKDTDEDLKMGCGLCIGELGAIEPSHLPRICAQKSQTFTFSITEDSFIVDALNELIRALQAEKNTQNMDRFALAVQEILKMFGISPEPNSTRHRLWNQFPESQRELMLPLLSSRYTMAQTFQVPEISPIFGSSLVTSFQSWIHNWTCVLISAVKPDKRSLLEVCLPSLKQDNRTLMLFLPYILLHALLEGDKRFHQKVYEELMVLLNSYNNKRTLDVEVLDVRPLRNAYSMPKPQSVTSEEETQHQCVKVVFVLFDFLDRWLREWEWSKGLAGREHENYRCLMTFVSRFCKLQISRCNYECREYARALLYIEEYIVDDPDRLAGELGFLAELYAKLDEPDGVAGVMALQTSEPSIEQRILALEVSGKLADAAACYEKIRPPLKPQHLRGLVQCYLDLDNVNTALNFVEGALISQPECSNVLMEMQAEPLWRLGHFDRLDDLLQKPQIKKNNNCWGIRIGDALFNLRSGNAVKFRKVIDDLRMTQIENLGAASLEEGAYSHGYNYIAHLHVLNELEQLERLIKDLLLRHNDTNALKNIIERISVEWKLRMKIVQESLRIREPILCIRRVALEQVKHIVAKKAPTACQFLDSLLGELWLFSAKAARASGAHQQAYTYTLKAEDYDPPKLFIEKAKLHWLREEHELALTTLRRGVEEIGQKGCFREMENSGGSGHLTLEQKKLCAKAKLLIATYNDLLSNVDQEVNKQHYKEAIDVYLEWEKSLVHLAQYYDKIYQSMKESDLNTNGGDIQILMINYFGKSLQYGNEYVYQSMPRLLSIWFDYGSKTFNTQDNFRDKRKENLLKMTKLIDTYLERLPAYIFLTAFSQIVSRICHPQREVYFEVKEIILKLLLHYPQQCLWMIISVIKSSYSMRSKRCNEILNDSRLRTPSLSRLINDFTKLAEKLIDLCNKEIPEDVNTTTVSQLVRALPRLIVREDFSEIMIPTQKHRKLILPNPDFKCSTQHNPFPNYYVHITGIEDEVTVLGSLQRPRKITFKGSDGKRYVQMLKPKDDLRKDFRLMEFNDIVNQLLSRDADSRQRRLNIRLYSVAPLNEECGLIEWIPDLVGLRPVLMKIYKQKGTAMKARELKQVYCHQRDPLVKKKEVFLKVLLPNHPPVLGEWFRKTFPDAQSWLTARTAYIRTTAVMSMVGYIVGLGDRHGENILLDSTCGDAVHVDFNCLFNKGESLEWPERVPFRLTHNMISAMGPLGVEGMFRRSCACTLRVLRSNINTLMSIVTPFVYDPLVSWPKTITANAVTHNSERTNEQARDHIKNMELRLQGAVKTKSRSTSMLFSVEGQTNILISEAMNVDNLCQMFIGWGAYL</sequence>
<feature type="domain" description="PI3K/PI4K catalytic" evidence="14">
    <location>
        <begin position="1452"/>
        <end position="1767"/>
    </location>
</feature>
<dbReference type="GO" id="GO:0000723">
    <property type="term" value="P:telomere maintenance"/>
    <property type="evidence" value="ECO:0007669"/>
    <property type="project" value="TreeGrafter"/>
</dbReference>
<dbReference type="CDD" id="cd00892">
    <property type="entry name" value="PIKKc_ATR"/>
    <property type="match status" value="1"/>
</dbReference>
<dbReference type="PROSITE" id="PS00916">
    <property type="entry name" value="PI3_4_KINASE_2"/>
    <property type="match status" value="1"/>
</dbReference>
<dbReference type="Gene3D" id="3.30.1010.10">
    <property type="entry name" value="Phosphatidylinositol 3-kinase Catalytic Subunit, Chain A, domain 4"/>
    <property type="match status" value="1"/>
</dbReference>